<reference evidence="3" key="1">
    <citation type="journal article" date="2019" name="Int. J. Syst. Evol. Microbiol.">
        <title>The Global Catalogue of Microorganisms (GCM) 10K type strain sequencing project: providing services to taxonomists for standard genome sequencing and annotation.</title>
        <authorList>
            <consortium name="The Broad Institute Genomics Platform"/>
            <consortium name="The Broad Institute Genome Sequencing Center for Infectious Disease"/>
            <person name="Wu L."/>
            <person name="Ma J."/>
        </authorList>
    </citation>
    <scope>NUCLEOTIDE SEQUENCE [LARGE SCALE GENOMIC DNA]</scope>
    <source>
        <strain evidence="3">JCM 16545</strain>
    </source>
</reference>
<dbReference type="InterPro" id="IPR053147">
    <property type="entry name" value="Hsp_HslJ-like"/>
</dbReference>
<dbReference type="Gene3D" id="2.40.128.270">
    <property type="match status" value="1"/>
</dbReference>
<dbReference type="PROSITE" id="PS51257">
    <property type="entry name" value="PROKAR_LIPOPROTEIN"/>
    <property type="match status" value="1"/>
</dbReference>
<evidence type="ECO:0000259" key="1">
    <source>
        <dbReference type="Pfam" id="PF03724"/>
    </source>
</evidence>
<evidence type="ECO:0000313" key="2">
    <source>
        <dbReference type="EMBL" id="MFD2068016.1"/>
    </source>
</evidence>
<dbReference type="Pfam" id="PF03724">
    <property type="entry name" value="META"/>
    <property type="match status" value="1"/>
</dbReference>
<dbReference type="InterPro" id="IPR038670">
    <property type="entry name" value="HslJ-like_sf"/>
</dbReference>
<evidence type="ECO:0000313" key="3">
    <source>
        <dbReference type="Proteomes" id="UP001597369"/>
    </source>
</evidence>
<accession>A0ABW4X0V0</accession>
<dbReference type="Proteomes" id="UP001597369">
    <property type="component" value="Unassembled WGS sequence"/>
</dbReference>
<dbReference type="PANTHER" id="PTHR35535">
    <property type="entry name" value="HEAT SHOCK PROTEIN HSLJ"/>
    <property type="match status" value="1"/>
</dbReference>
<name>A0ABW4X0V0_9BACT</name>
<feature type="domain" description="DUF306" evidence="1">
    <location>
        <begin position="33"/>
        <end position="148"/>
    </location>
</feature>
<dbReference type="InterPro" id="IPR005184">
    <property type="entry name" value="DUF306_Meta_HslJ"/>
</dbReference>
<dbReference type="PANTHER" id="PTHR35535:SF1">
    <property type="entry name" value="HEAT SHOCK PROTEIN HSLJ"/>
    <property type="match status" value="1"/>
</dbReference>
<keyword evidence="3" id="KW-1185">Reference proteome</keyword>
<gene>
    <name evidence="2" type="ORF">ACFSKU_14060</name>
</gene>
<proteinExistence type="predicted"/>
<sequence>MKNINQIALLGLLLLSVFSCTIKNKNTSAEVNTLVDSYWMLRSLEGQNIPETVDTRTAYIRFEERDDEVKGYTGCNRLSGKYEYSEAVSPTDESLQMLRMTGLSSTRMMCTNMNQENKLMDILKRVDAYRISDNVLTLYQGDEAVATFMTGTFRSIDNEVNDEVH</sequence>
<comment type="caution">
    <text evidence="2">The sequence shown here is derived from an EMBL/GenBank/DDBJ whole genome shotgun (WGS) entry which is preliminary data.</text>
</comment>
<organism evidence="2 3">
    <name type="scientific">Pontibacter silvestris</name>
    <dbReference type="NCBI Taxonomy" id="2305183"/>
    <lineage>
        <taxon>Bacteria</taxon>
        <taxon>Pseudomonadati</taxon>
        <taxon>Bacteroidota</taxon>
        <taxon>Cytophagia</taxon>
        <taxon>Cytophagales</taxon>
        <taxon>Hymenobacteraceae</taxon>
        <taxon>Pontibacter</taxon>
    </lineage>
</organism>
<protein>
    <submittedName>
        <fullName evidence="2">META domain-containing protein</fullName>
    </submittedName>
</protein>
<dbReference type="RefSeq" id="WP_229958331.1">
    <property type="nucleotide sequence ID" value="NZ_JAJJWI010000003.1"/>
</dbReference>
<dbReference type="EMBL" id="JBHUHV010000039">
    <property type="protein sequence ID" value="MFD2068016.1"/>
    <property type="molecule type" value="Genomic_DNA"/>
</dbReference>